<evidence type="ECO:0000313" key="2">
    <source>
        <dbReference type="Proteomes" id="UP001148838"/>
    </source>
</evidence>
<evidence type="ECO:0008006" key="3">
    <source>
        <dbReference type="Google" id="ProtNLM"/>
    </source>
</evidence>
<keyword evidence="2" id="KW-1185">Reference proteome</keyword>
<gene>
    <name evidence="1" type="ORF">ANN_27645</name>
</gene>
<proteinExistence type="predicted"/>
<sequence>MAHNFENAIVKLQSEVEALRTQRRTKDLSPATALKEWTGLPNSLPVYEFFNNIDAAARLGYLSDEDKKYILRLKLAGPAFGFLQSRPDHTQDGANFADIRAAFEERFREKCMIISVM</sequence>
<evidence type="ECO:0000313" key="1">
    <source>
        <dbReference type="EMBL" id="KAJ4426018.1"/>
    </source>
</evidence>
<protein>
    <recommendedName>
        <fullName evidence="3">Per a allergen</fullName>
    </recommendedName>
</protein>
<dbReference type="EMBL" id="JAJSOF020000041">
    <property type="protein sequence ID" value="KAJ4426018.1"/>
    <property type="molecule type" value="Genomic_DNA"/>
</dbReference>
<name>A0ABQ8RWH4_PERAM</name>
<dbReference type="Proteomes" id="UP001148838">
    <property type="component" value="Unassembled WGS sequence"/>
</dbReference>
<comment type="caution">
    <text evidence="1">The sequence shown here is derived from an EMBL/GenBank/DDBJ whole genome shotgun (WGS) entry which is preliminary data.</text>
</comment>
<accession>A0ABQ8RWH4</accession>
<reference evidence="1 2" key="1">
    <citation type="journal article" date="2022" name="Allergy">
        <title>Genome assembly and annotation of Periplaneta americana reveal a comprehensive cockroach allergen profile.</title>
        <authorList>
            <person name="Wang L."/>
            <person name="Xiong Q."/>
            <person name="Saelim N."/>
            <person name="Wang L."/>
            <person name="Nong W."/>
            <person name="Wan A.T."/>
            <person name="Shi M."/>
            <person name="Liu X."/>
            <person name="Cao Q."/>
            <person name="Hui J.H.L."/>
            <person name="Sookrung N."/>
            <person name="Leung T.F."/>
            <person name="Tungtrongchitr A."/>
            <person name="Tsui S.K.W."/>
        </authorList>
    </citation>
    <scope>NUCLEOTIDE SEQUENCE [LARGE SCALE GENOMIC DNA]</scope>
    <source>
        <strain evidence="1">PWHHKU_190912</strain>
    </source>
</reference>
<organism evidence="1 2">
    <name type="scientific">Periplaneta americana</name>
    <name type="common">American cockroach</name>
    <name type="synonym">Blatta americana</name>
    <dbReference type="NCBI Taxonomy" id="6978"/>
    <lineage>
        <taxon>Eukaryota</taxon>
        <taxon>Metazoa</taxon>
        <taxon>Ecdysozoa</taxon>
        <taxon>Arthropoda</taxon>
        <taxon>Hexapoda</taxon>
        <taxon>Insecta</taxon>
        <taxon>Pterygota</taxon>
        <taxon>Neoptera</taxon>
        <taxon>Polyneoptera</taxon>
        <taxon>Dictyoptera</taxon>
        <taxon>Blattodea</taxon>
        <taxon>Blattoidea</taxon>
        <taxon>Blattidae</taxon>
        <taxon>Blattinae</taxon>
        <taxon>Periplaneta</taxon>
    </lineage>
</organism>